<dbReference type="Proteomes" id="UP000800082">
    <property type="component" value="Unassembled WGS sequence"/>
</dbReference>
<dbReference type="GO" id="GO:0016491">
    <property type="term" value="F:oxidoreductase activity"/>
    <property type="evidence" value="ECO:0007669"/>
    <property type="project" value="InterPro"/>
</dbReference>
<protein>
    <recommendedName>
        <fullName evidence="1">Berberine/berberine-like domain-containing protein</fullName>
    </recommendedName>
</protein>
<dbReference type="GeneID" id="54346500"/>
<feature type="non-terminal residue" evidence="2">
    <location>
        <position position="53"/>
    </location>
</feature>
<keyword evidence="3" id="KW-1185">Reference proteome</keyword>
<evidence type="ECO:0000313" key="2">
    <source>
        <dbReference type="EMBL" id="KAF1932212.1"/>
    </source>
</evidence>
<organism evidence="2 3">
    <name type="scientific">Didymella exigua CBS 183.55</name>
    <dbReference type="NCBI Taxonomy" id="1150837"/>
    <lineage>
        <taxon>Eukaryota</taxon>
        <taxon>Fungi</taxon>
        <taxon>Dikarya</taxon>
        <taxon>Ascomycota</taxon>
        <taxon>Pezizomycotina</taxon>
        <taxon>Dothideomycetes</taxon>
        <taxon>Pleosporomycetidae</taxon>
        <taxon>Pleosporales</taxon>
        <taxon>Pleosporineae</taxon>
        <taxon>Didymellaceae</taxon>
        <taxon>Didymella</taxon>
    </lineage>
</organism>
<dbReference type="OrthoDB" id="9983560at2759"/>
<evidence type="ECO:0000259" key="1">
    <source>
        <dbReference type="Pfam" id="PF08031"/>
    </source>
</evidence>
<reference evidence="2" key="1">
    <citation type="journal article" date="2020" name="Stud. Mycol.">
        <title>101 Dothideomycetes genomes: a test case for predicting lifestyles and emergence of pathogens.</title>
        <authorList>
            <person name="Haridas S."/>
            <person name="Albert R."/>
            <person name="Binder M."/>
            <person name="Bloem J."/>
            <person name="Labutti K."/>
            <person name="Salamov A."/>
            <person name="Andreopoulos B."/>
            <person name="Baker S."/>
            <person name="Barry K."/>
            <person name="Bills G."/>
            <person name="Bluhm B."/>
            <person name="Cannon C."/>
            <person name="Castanera R."/>
            <person name="Culley D."/>
            <person name="Daum C."/>
            <person name="Ezra D."/>
            <person name="Gonzalez J."/>
            <person name="Henrissat B."/>
            <person name="Kuo A."/>
            <person name="Liang C."/>
            <person name="Lipzen A."/>
            <person name="Lutzoni F."/>
            <person name="Magnuson J."/>
            <person name="Mondo S."/>
            <person name="Nolan M."/>
            <person name="Ohm R."/>
            <person name="Pangilinan J."/>
            <person name="Park H.-J."/>
            <person name="Ramirez L."/>
            <person name="Alfaro M."/>
            <person name="Sun H."/>
            <person name="Tritt A."/>
            <person name="Yoshinaga Y."/>
            <person name="Zwiers L.-H."/>
            <person name="Turgeon B."/>
            <person name="Goodwin S."/>
            <person name="Spatafora J."/>
            <person name="Crous P."/>
            <person name="Grigoriev I."/>
        </authorList>
    </citation>
    <scope>NUCLEOTIDE SEQUENCE</scope>
    <source>
        <strain evidence="2">CBS 183.55</strain>
    </source>
</reference>
<dbReference type="InterPro" id="IPR012951">
    <property type="entry name" value="BBE"/>
</dbReference>
<feature type="domain" description="Berberine/berberine-like" evidence="1">
    <location>
        <begin position="3"/>
        <end position="46"/>
    </location>
</feature>
<gene>
    <name evidence="2" type="ORF">M421DRAFT_27625</name>
</gene>
<dbReference type="AlphaFoldDB" id="A0A6A5RWF3"/>
<proteinExistence type="predicted"/>
<sequence length="53" mass="6041">GGTYLNEASVIEPDWQESFYGVSYERLSDIKRKRNPRDVLYATTAVGSEGWEV</sequence>
<feature type="non-terminal residue" evidence="2">
    <location>
        <position position="1"/>
    </location>
</feature>
<dbReference type="Pfam" id="PF08031">
    <property type="entry name" value="BBE"/>
    <property type="match status" value="1"/>
</dbReference>
<dbReference type="EMBL" id="ML978959">
    <property type="protein sequence ID" value="KAF1932212.1"/>
    <property type="molecule type" value="Genomic_DNA"/>
</dbReference>
<evidence type="ECO:0000313" key="3">
    <source>
        <dbReference type="Proteomes" id="UP000800082"/>
    </source>
</evidence>
<dbReference type="RefSeq" id="XP_033452460.1">
    <property type="nucleotide sequence ID" value="XM_033588853.1"/>
</dbReference>
<dbReference type="GO" id="GO:0050660">
    <property type="term" value="F:flavin adenine dinucleotide binding"/>
    <property type="evidence" value="ECO:0007669"/>
    <property type="project" value="InterPro"/>
</dbReference>
<name>A0A6A5RWF3_9PLEO</name>
<accession>A0A6A5RWF3</accession>